<protein>
    <recommendedName>
        <fullName evidence="1">Phospholipase C/D domain-containing protein</fullName>
    </recommendedName>
</protein>
<gene>
    <name evidence="2" type="ORF">HNQ61_001220</name>
</gene>
<name>A0A841GWM3_9BACT</name>
<keyword evidence="3" id="KW-1185">Reference proteome</keyword>
<dbReference type="Proteomes" id="UP000582837">
    <property type="component" value="Unassembled WGS sequence"/>
</dbReference>
<evidence type="ECO:0000259" key="1">
    <source>
        <dbReference type="Pfam" id="PF00882"/>
    </source>
</evidence>
<comment type="caution">
    <text evidence="2">The sequence shown here is derived from an EMBL/GenBank/DDBJ whole genome shotgun (WGS) entry which is preliminary data.</text>
</comment>
<dbReference type="InterPro" id="IPR029002">
    <property type="entry name" value="PLPC/GPLD1"/>
</dbReference>
<organism evidence="2 3">
    <name type="scientific">Longimicrobium terrae</name>
    <dbReference type="NCBI Taxonomy" id="1639882"/>
    <lineage>
        <taxon>Bacteria</taxon>
        <taxon>Pseudomonadati</taxon>
        <taxon>Gemmatimonadota</taxon>
        <taxon>Longimicrobiia</taxon>
        <taxon>Longimicrobiales</taxon>
        <taxon>Longimicrobiaceae</taxon>
        <taxon>Longimicrobium</taxon>
    </lineage>
</organism>
<evidence type="ECO:0000313" key="3">
    <source>
        <dbReference type="Proteomes" id="UP000582837"/>
    </source>
</evidence>
<dbReference type="EMBL" id="JACHIA010000002">
    <property type="protein sequence ID" value="MBB6069605.1"/>
    <property type="molecule type" value="Genomic_DNA"/>
</dbReference>
<feature type="domain" description="Phospholipase C/D" evidence="1">
    <location>
        <begin position="7"/>
        <end position="146"/>
    </location>
</feature>
<dbReference type="RefSeq" id="WP_170037233.1">
    <property type="nucleotide sequence ID" value="NZ_JABDTL010000002.1"/>
</dbReference>
<reference evidence="2 3" key="1">
    <citation type="submission" date="2020-08" db="EMBL/GenBank/DDBJ databases">
        <title>Genomic Encyclopedia of Type Strains, Phase IV (KMG-IV): sequencing the most valuable type-strain genomes for metagenomic binning, comparative biology and taxonomic classification.</title>
        <authorList>
            <person name="Goeker M."/>
        </authorList>
    </citation>
    <scope>NUCLEOTIDE SEQUENCE [LARGE SCALE GENOMIC DNA]</scope>
    <source>
        <strain evidence="2 3">DSM 29007</strain>
    </source>
</reference>
<evidence type="ECO:0000313" key="2">
    <source>
        <dbReference type="EMBL" id="MBB6069605.1"/>
    </source>
</evidence>
<accession>A0A841GWM3</accession>
<sequence>MPAPALHFLLAGRVYEAWERTPVRAPFHPGPEARNAFLHGSIGPDMGYFPGGDSLLAELAHYARTGAFCRALVDEARTDVERAFAWGWVTHVLADVAIHPLVNEACGELLAGTRVPLWGDAVTEAHLRVETGLDAAFHAREPQLRRLRTLPAMDASAFGAMHRAYGRTFGAAPPMDWLLRSHRQVTRLLGPSAHVRGLAAWAVAEEGWLSGRLARAGFQGAALLSAPGSHARGLLSPVRPAAWLMEEVDGIAAGFADWFDSHYVTDLRFLRDYCLDTGEPRDDDSPAAMQAITALHARGISASFTATRRAA</sequence>
<dbReference type="AlphaFoldDB" id="A0A841GWM3"/>
<dbReference type="Pfam" id="PF00882">
    <property type="entry name" value="Zn_dep_PLPC"/>
    <property type="match status" value="1"/>
</dbReference>
<proteinExistence type="predicted"/>